<dbReference type="InterPro" id="IPR011042">
    <property type="entry name" value="6-blade_b-propeller_TolB-like"/>
</dbReference>
<dbReference type="SUPFAM" id="SSF82171">
    <property type="entry name" value="DPP6 N-terminal domain-like"/>
    <property type="match status" value="1"/>
</dbReference>
<reference evidence="1" key="1">
    <citation type="submission" date="2020-02" db="EMBL/GenBank/DDBJ databases">
        <authorList>
            <person name="Meier V. D."/>
        </authorList>
    </citation>
    <scope>NUCLEOTIDE SEQUENCE</scope>
    <source>
        <strain evidence="1">AVDCRST_MAG77</strain>
    </source>
</reference>
<proteinExistence type="predicted"/>
<evidence type="ECO:0000313" key="1">
    <source>
        <dbReference type="EMBL" id="CAA9218163.1"/>
    </source>
</evidence>
<dbReference type="Gene3D" id="2.120.10.30">
    <property type="entry name" value="TolB, C-terminal domain"/>
    <property type="match status" value="1"/>
</dbReference>
<dbReference type="AlphaFoldDB" id="A0A6J4HAU5"/>
<sequence>MVLGPDGSRRQLALAAGQGGWFQDPSWSPDGQQLAYVSVAWPQAPPRAAPSAGPPQVQWPSAEIVLLRPWEAGAPAMVVWPETQQEALLSPTWSADGATLHVVRRRRPDPAGAPLAVADLVRIDLRAQQRAVLDTGVAPREVSAARDGTLAVIGTIASAPVGTAPDRLTPIAPDGTQRELASAETLQFLSTPRFDASGARLAFMAGSADPPSAGAPPDGRQTMPAGWTAPRVSTAYAHGLIGWPWVADVASGILRQVGVAGFDDVSGMAWVPDGTLLLLDGTGLALVDPAGSTQRLSGVAGYGLALSPARRS</sequence>
<name>A0A6J4HAU5_9CHLR</name>
<dbReference type="InterPro" id="IPR011659">
    <property type="entry name" value="WD40"/>
</dbReference>
<accession>A0A6J4HAU5</accession>
<organism evidence="1">
    <name type="scientific">uncultured Chloroflexota bacterium</name>
    <dbReference type="NCBI Taxonomy" id="166587"/>
    <lineage>
        <taxon>Bacteria</taxon>
        <taxon>Bacillati</taxon>
        <taxon>Chloroflexota</taxon>
        <taxon>environmental samples</taxon>
    </lineage>
</organism>
<protein>
    <submittedName>
        <fullName evidence="1">TolB protein, periplasmic protein involved in the tonb-independent uptake of group A colicins</fullName>
    </submittedName>
</protein>
<dbReference type="EMBL" id="CADCTC010000019">
    <property type="protein sequence ID" value="CAA9218163.1"/>
    <property type="molecule type" value="Genomic_DNA"/>
</dbReference>
<gene>
    <name evidence="1" type="ORF">AVDCRST_MAG77-333</name>
</gene>
<dbReference type="Pfam" id="PF07676">
    <property type="entry name" value="PD40"/>
    <property type="match status" value="1"/>
</dbReference>